<organism evidence="1 2">
    <name type="scientific">Coccidioides immitis RMSCC 3703</name>
    <dbReference type="NCBI Taxonomy" id="454286"/>
    <lineage>
        <taxon>Eukaryota</taxon>
        <taxon>Fungi</taxon>
        <taxon>Dikarya</taxon>
        <taxon>Ascomycota</taxon>
        <taxon>Pezizomycotina</taxon>
        <taxon>Eurotiomycetes</taxon>
        <taxon>Eurotiomycetidae</taxon>
        <taxon>Onygenales</taxon>
        <taxon>Onygenaceae</taxon>
        <taxon>Coccidioides</taxon>
    </lineage>
</organism>
<dbReference type="Proteomes" id="UP000054559">
    <property type="component" value="Unassembled WGS sequence"/>
</dbReference>
<name>A0A0J8TRV8_COCIT</name>
<evidence type="ECO:0000313" key="2">
    <source>
        <dbReference type="Proteomes" id="UP000054559"/>
    </source>
</evidence>
<proteinExistence type="predicted"/>
<evidence type="ECO:0000313" key="1">
    <source>
        <dbReference type="EMBL" id="KMU76492.1"/>
    </source>
</evidence>
<dbReference type="AlphaFoldDB" id="A0A0J8TRV8"/>
<dbReference type="EMBL" id="DS268120">
    <property type="protein sequence ID" value="KMU76492.1"/>
    <property type="molecule type" value="Genomic_DNA"/>
</dbReference>
<sequence>MELSGGSESADSYLNRLWMFAHGHMESCVSSTASRMMSEDFRSSRTVSKQEFKHKSFAFRYYVCFPMECAQALIIMFFLLSGTSNAGLCYSSAWTGACSIFKRLAGLKGAVLTYMTNYCMLWALENSIPYYFSLTRPFPSPVEQPSQYSPVDINSIWQTENRWQALTLNYPDVHYPSWAAFSQQVECSASPSAQLHGGERVDVANPLQTSKATASGLEWMVHLQLDSLSFEEADPRRPKKPALIWDQVAVVVLIVASTAWQRIRDVGCMLQA</sequence>
<accession>A0A0J8TRV8</accession>
<protein>
    <submittedName>
        <fullName evidence="1">Uncharacterized protein</fullName>
    </submittedName>
</protein>
<gene>
    <name evidence="1" type="ORF">CISG_01225</name>
</gene>
<reference evidence="2" key="1">
    <citation type="journal article" date="2010" name="Genome Res.">
        <title>Population genomic sequencing of Coccidioides fungi reveals recent hybridization and transposon control.</title>
        <authorList>
            <person name="Neafsey D.E."/>
            <person name="Barker B.M."/>
            <person name="Sharpton T.J."/>
            <person name="Stajich J.E."/>
            <person name="Park D.J."/>
            <person name="Whiston E."/>
            <person name="Hung C.-Y."/>
            <person name="McMahan C."/>
            <person name="White J."/>
            <person name="Sykes S."/>
            <person name="Heiman D."/>
            <person name="Young S."/>
            <person name="Zeng Q."/>
            <person name="Abouelleil A."/>
            <person name="Aftuck L."/>
            <person name="Bessette D."/>
            <person name="Brown A."/>
            <person name="FitzGerald M."/>
            <person name="Lui A."/>
            <person name="Macdonald J.P."/>
            <person name="Priest M."/>
            <person name="Orbach M.J."/>
            <person name="Galgiani J.N."/>
            <person name="Kirkland T.N."/>
            <person name="Cole G.T."/>
            <person name="Birren B.W."/>
            <person name="Henn M.R."/>
            <person name="Taylor J.W."/>
            <person name="Rounsley S.D."/>
        </authorList>
    </citation>
    <scope>NUCLEOTIDE SEQUENCE [LARGE SCALE GENOMIC DNA]</scope>
    <source>
        <strain evidence="2">RMSCC 3703</strain>
    </source>
</reference>